<dbReference type="STRING" id="319236.BST91_10120"/>
<sequence>MTSYYFRILIVLLLSQTAVSQIVDNTLFQNALNISYDNNYRWSFVSALEQRSLTGDDAGLLHIQASHYTNYEVGFYGQIGIGIMYRDLRNSNTSELRITEQYAYSRKYNQLKMAHRIRWDQRYRGDRITHRWRYRYSIALPLNGIQTDKNEWYLGASVETLFIAENLTKPFWDQRLIFNLGNQISRNFKLQLSTEYRWESFTQNTERLLFINLGGYWSL</sequence>
<proteinExistence type="predicted"/>
<evidence type="ECO:0000256" key="1">
    <source>
        <dbReference type="SAM" id="SignalP"/>
    </source>
</evidence>
<dbReference type="eggNOG" id="ENOG5030YH7">
    <property type="taxonomic scope" value="Bacteria"/>
</dbReference>
<evidence type="ECO:0008006" key="4">
    <source>
        <dbReference type="Google" id="ProtNLM"/>
    </source>
</evidence>
<dbReference type="EMBL" id="BBML01000001">
    <property type="protein sequence ID" value="GAK96173.1"/>
    <property type="molecule type" value="Genomic_DNA"/>
</dbReference>
<dbReference type="Proteomes" id="UP000029221">
    <property type="component" value="Unassembled WGS sequence"/>
</dbReference>
<feature type="chain" id="PRO_5001862972" description="DUF2490 domain-containing protein" evidence="1">
    <location>
        <begin position="21"/>
        <end position="219"/>
    </location>
</feature>
<comment type="caution">
    <text evidence="2">The sequence shown here is derived from an EMBL/GenBank/DDBJ whole genome shotgun (WGS) entry which is preliminary data.</text>
</comment>
<dbReference type="AlphaFoldDB" id="A0A090Q352"/>
<evidence type="ECO:0000313" key="3">
    <source>
        <dbReference type="Proteomes" id="UP000029221"/>
    </source>
</evidence>
<gene>
    <name evidence="2" type="ORF">JCM19294_2955</name>
</gene>
<feature type="signal peptide" evidence="1">
    <location>
        <begin position="1"/>
        <end position="20"/>
    </location>
</feature>
<keyword evidence="3" id="KW-1185">Reference proteome</keyword>
<dbReference type="InterPro" id="IPR019619">
    <property type="entry name" value="DUF2490"/>
</dbReference>
<protein>
    <recommendedName>
        <fullName evidence="4">DUF2490 domain-containing protein</fullName>
    </recommendedName>
</protein>
<accession>A0A090Q352</accession>
<dbReference type="Pfam" id="PF10677">
    <property type="entry name" value="DUF2490"/>
    <property type="match status" value="1"/>
</dbReference>
<evidence type="ECO:0000313" key="2">
    <source>
        <dbReference type="EMBL" id="GAK96173.1"/>
    </source>
</evidence>
<organism evidence="2 3">
    <name type="scientific">Nonlabens tegetincola</name>
    <dbReference type="NCBI Taxonomy" id="323273"/>
    <lineage>
        <taxon>Bacteria</taxon>
        <taxon>Pseudomonadati</taxon>
        <taxon>Bacteroidota</taxon>
        <taxon>Flavobacteriia</taxon>
        <taxon>Flavobacteriales</taxon>
        <taxon>Flavobacteriaceae</taxon>
        <taxon>Nonlabens</taxon>
    </lineage>
</organism>
<name>A0A090Q352_9FLAO</name>
<keyword evidence="1" id="KW-0732">Signal</keyword>
<dbReference type="RefSeq" id="WP_042277185.1">
    <property type="nucleotide sequence ID" value="NZ_BBML01000001.1"/>
</dbReference>
<reference evidence="2" key="1">
    <citation type="journal article" date="2014" name="Genome Announc.">
        <title>Draft Genome Sequences of Marine Flavobacterium Nonlabens Strains NR17, NR24, NR27, NR32, NR33, and Ara13.</title>
        <authorList>
            <person name="Nakanishi M."/>
            <person name="Meirelles P."/>
            <person name="Suzuki R."/>
            <person name="Takatani N."/>
            <person name="Mino S."/>
            <person name="Suda W."/>
            <person name="Oshima K."/>
            <person name="Hattori M."/>
            <person name="Ohkuma M."/>
            <person name="Hosokawa M."/>
            <person name="Miyashita K."/>
            <person name="Thompson F.L."/>
            <person name="Niwa A."/>
            <person name="Sawabe T."/>
            <person name="Sawabe T."/>
        </authorList>
    </citation>
    <scope>NUCLEOTIDE SEQUENCE [LARGE SCALE GENOMIC DNA]</scope>
    <source>
        <strain evidence="2">JCM 19294</strain>
    </source>
</reference>